<dbReference type="CDD" id="cd20335">
    <property type="entry name" value="BRcat_RBR"/>
    <property type="match status" value="1"/>
</dbReference>
<dbReference type="RefSeq" id="WP_061834519.1">
    <property type="nucleotide sequence ID" value="NZ_LUKE01000001.1"/>
</dbReference>
<keyword evidence="2" id="KW-1185">Reference proteome</keyword>
<evidence type="ECO:0000313" key="2">
    <source>
        <dbReference type="Proteomes" id="UP000075320"/>
    </source>
</evidence>
<dbReference type="OrthoDB" id="5290043at2"/>
<reference evidence="1 2" key="1">
    <citation type="submission" date="2016-03" db="EMBL/GenBank/DDBJ databases">
        <authorList>
            <person name="Ploux O."/>
        </authorList>
    </citation>
    <scope>NUCLEOTIDE SEQUENCE [LARGE SCALE GENOMIC DNA]</scope>
    <source>
        <strain evidence="1 2">R0</strain>
    </source>
</reference>
<comment type="caution">
    <text evidence="1">The sequence shown here is derived from an EMBL/GenBank/DDBJ whole genome shotgun (WGS) entry which is preliminary data.</text>
</comment>
<sequence>MAQCPNCHNSVEILDRHLGTLFTCPKCNAVFFVDWNGQPEMANHEIEVEAPVEEAFVPPIDVPQAPYETNIEPTYVGEIPQNIPEEMAPPEEPYLEPAQEIPAGSEIHTPQDYQQPQEYQQNYQDIPAYGEEPPAEQAIVPVEAETPMAQEQEIDPYDFNQALGQPPPQPMQPMGSDNSDFSDIAAFGNTNASSGPLSYVVIIDGIESSHLLKQLKEAMTDSRFGWDVQALIGGMAGGRLILTGLSPAKASVLINRIKYLPFKISWRQDVLSSS</sequence>
<proteinExistence type="predicted"/>
<dbReference type="Gene3D" id="2.20.28.160">
    <property type="match status" value="1"/>
</dbReference>
<evidence type="ECO:0000313" key="1">
    <source>
        <dbReference type="EMBL" id="KYG66942.1"/>
    </source>
</evidence>
<name>A0A150WR29_BDEBC</name>
<dbReference type="EMBL" id="LUKE01000001">
    <property type="protein sequence ID" value="KYG66942.1"/>
    <property type="molecule type" value="Genomic_DNA"/>
</dbReference>
<dbReference type="Proteomes" id="UP000075320">
    <property type="component" value="Unassembled WGS sequence"/>
</dbReference>
<protein>
    <submittedName>
        <fullName evidence="1">Uncharacterized protein</fullName>
    </submittedName>
</protein>
<organism evidence="1 2">
    <name type="scientific">Bdellovibrio bacteriovorus</name>
    <dbReference type="NCBI Taxonomy" id="959"/>
    <lineage>
        <taxon>Bacteria</taxon>
        <taxon>Pseudomonadati</taxon>
        <taxon>Bdellovibrionota</taxon>
        <taxon>Bdellovibrionia</taxon>
        <taxon>Bdellovibrionales</taxon>
        <taxon>Pseudobdellovibrionaceae</taxon>
        <taxon>Bdellovibrio</taxon>
    </lineage>
</organism>
<gene>
    <name evidence="1" type="ORF">AZI86_07925</name>
</gene>
<accession>A0A150WR29</accession>
<dbReference type="AlphaFoldDB" id="A0A150WR29"/>